<dbReference type="Gene3D" id="3.90.550.10">
    <property type="entry name" value="Spore Coat Polysaccharide Biosynthesis Protein SpsA, Chain A"/>
    <property type="match status" value="1"/>
</dbReference>
<evidence type="ECO:0000256" key="4">
    <source>
        <dbReference type="ARBA" id="ARBA00023134"/>
    </source>
</evidence>
<accession>A0ABP5CBS4</accession>
<feature type="binding site" evidence="5">
    <location>
        <position position="173"/>
    </location>
    <ligand>
        <name>phosphoenolpyruvate</name>
        <dbReference type="ChEBI" id="CHEBI:58702"/>
    </ligand>
</feature>
<comment type="similarity">
    <text evidence="5">Belongs to the CofC family.</text>
</comment>
<evidence type="ECO:0000256" key="2">
    <source>
        <dbReference type="ARBA" id="ARBA00022695"/>
    </source>
</evidence>
<protein>
    <recommendedName>
        <fullName evidence="5">Phosphoenolpyruvate guanylyltransferase</fullName>
        <shortName evidence="5">PEP guanylyltransferase</shortName>
        <ecNumber evidence="5">2.7.7.105</ecNumber>
    </recommendedName>
</protein>
<keyword evidence="3 5" id="KW-0547">Nucleotide-binding</keyword>
<keyword evidence="2 5" id="KW-0548">Nucleotidyltransferase</keyword>
<comment type="caution">
    <text evidence="7">The sequence shown here is derived from an EMBL/GenBank/DDBJ whole genome shotgun (WGS) entry which is preliminary data.</text>
</comment>
<comment type="pathway">
    <text evidence="5">Cofactor biosynthesis; coenzyme F420 biosynthesis.</text>
</comment>
<dbReference type="PANTHER" id="PTHR40392">
    <property type="entry name" value="2-PHOSPHO-L-LACTATE GUANYLYLTRANSFERASE"/>
    <property type="match status" value="1"/>
</dbReference>
<dbReference type="InterPro" id="IPR002835">
    <property type="entry name" value="CofC"/>
</dbReference>
<dbReference type="EC" id="2.7.7.105" evidence="5"/>
<keyword evidence="4 5" id="KW-0342">GTP-binding</keyword>
<gene>
    <name evidence="7" type="primary">cofC</name>
    <name evidence="5" type="synonym">fbiD</name>
    <name evidence="7" type="ORF">GCM10009717_28210</name>
</gene>
<dbReference type="HAMAP" id="MF_02114">
    <property type="entry name" value="CofC"/>
    <property type="match status" value="1"/>
</dbReference>
<dbReference type="NCBIfam" id="TIGR03552">
    <property type="entry name" value="F420_cofC"/>
    <property type="match status" value="1"/>
</dbReference>
<keyword evidence="8" id="KW-1185">Reference proteome</keyword>
<dbReference type="PANTHER" id="PTHR40392:SF1">
    <property type="entry name" value="2-PHOSPHO-L-LACTATE GUANYLYLTRANSFERASE"/>
    <property type="match status" value="1"/>
</dbReference>
<dbReference type="Pfam" id="PF01983">
    <property type="entry name" value="CofC"/>
    <property type="match status" value="1"/>
</dbReference>
<organism evidence="7 8">
    <name type="scientific">Agromyces allii</name>
    <dbReference type="NCBI Taxonomy" id="393607"/>
    <lineage>
        <taxon>Bacteria</taxon>
        <taxon>Bacillati</taxon>
        <taxon>Actinomycetota</taxon>
        <taxon>Actinomycetes</taxon>
        <taxon>Micrococcales</taxon>
        <taxon>Microbacteriaceae</taxon>
        <taxon>Agromyces</taxon>
    </lineage>
</organism>
<name>A0ABP5CBS4_9MICO</name>
<keyword evidence="1 5" id="KW-0808">Transferase</keyword>
<evidence type="ECO:0000313" key="8">
    <source>
        <dbReference type="Proteomes" id="UP001499954"/>
    </source>
</evidence>
<comment type="function">
    <text evidence="5">Guanylyltransferase that catalyzes the activation of phosphoenolpyruvate (PEP) as enolpyruvoyl-2-diphospho-5'-guanosine, via the condensation of PEP with GTP. It is involved in the biosynthesis of coenzyme F420, a hydride carrier cofactor.</text>
</comment>
<dbReference type="InterPro" id="IPR029044">
    <property type="entry name" value="Nucleotide-diphossugar_trans"/>
</dbReference>
<dbReference type="RefSeq" id="WP_157416534.1">
    <property type="nucleotide sequence ID" value="NZ_BAAAMK010000005.1"/>
</dbReference>
<evidence type="ECO:0000256" key="6">
    <source>
        <dbReference type="SAM" id="MobiDB-lite"/>
    </source>
</evidence>
<sequence>MLTYDVVVPVKLLAEAKTRLAPSLDRTARADLARAFVLDTIDAALAADRAARVIVVGDLSGHVDEVPNGVVVVAEPEPRSLSAAIRHGIAEARRIAADERVPASAGGRPARSHRGIAVLLGDLPALTPQALDAALDAASRHPLAFMPDAEGTGTTLATAAAHTRFEPAFGADSALLHRALGFHDLAHEVPAALAERMRRDVDTVDALDAAVRLGLGPHTTAALAARDTPAVPDAHRPDAHRPDAQASSRPTDSTRKGAA</sequence>
<feature type="binding site" evidence="5">
    <location>
        <position position="154"/>
    </location>
    <ligand>
        <name>phosphoenolpyruvate</name>
        <dbReference type="ChEBI" id="CHEBI:58702"/>
    </ligand>
</feature>
<dbReference type="SUPFAM" id="SSF53448">
    <property type="entry name" value="Nucleotide-diphospho-sugar transferases"/>
    <property type="match status" value="1"/>
</dbReference>
<evidence type="ECO:0000313" key="7">
    <source>
        <dbReference type="EMBL" id="GAA1959912.1"/>
    </source>
</evidence>
<evidence type="ECO:0000256" key="1">
    <source>
        <dbReference type="ARBA" id="ARBA00022679"/>
    </source>
</evidence>
<proteinExistence type="inferred from homology"/>
<comment type="catalytic activity">
    <reaction evidence="5">
        <text>phosphoenolpyruvate + GTP + H(+) = enolpyruvoyl-2-diphospho-5'-guanosine + diphosphate</text>
        <dbReference type="Rhea" id="RHEA:30519"/>
        <dbReference type="ChEBI" id="CHEBI:15378"/>
        <dbReference type="ChEBI" id="CHEBI:33019"/>
        <dbReference type="ChEBI" id="CHEBI:37565"/>
        <dbReference type="ChEBI" id="CHEBI:58702"/>
        <dbReference type="ChEBI" id="CHEBI:143701"/>
        <dbReference type="EC" id="2.7.7.105"/>
    </reaction>
</comment>
<reference evidence="8" key="1">
    <citation type="journal article" date="2019" name="Int. J. Syst. Evol. Microbiol.">
        <title>The Global Catalogue of Microorganisms (GCM) 10K type strain sequencing project: providing services to taxonomists for standard genome sequencing and annotation.</title>
        <authorList>
            <consortium name="The Broad Institute Genomics Platform"/>
            <consortium name="The Broad Institute Genome Sequencing Center for Infectious Disease"/>
            <person name="Wu L."/>
            <person name="Ma J."/>
        </authorList>
    </citation>
    <scope>NUCLEOTIDE SEQUENCE [LARGE SCALE GENOMIC DNA]</scope>
    <source>
        <strain evidence="8">JCM 13584</strain>
    </source>
</reference>
<dbReference type="GO" id="GO:0016779">
    <property type="term" value="F:nucleotidyltransferase activity"/>
    <property type="evidence" value="ECO:0007669"/>
    <property type="project" value="UniProtKB-KW"/>
</dbReference>
<evidence type="ECO:0000256" key="3">
    <source>
        <dbReference type="ARBA" id="ARBA00022741"/>
    </source>
</evidence>
<evidence type="ECO:0000256" key="5">
    <source>
        <dbReference type="HAMAP-Rule" id="MF_02114"/>
    </source>
</evidence>
<dbReference type="EMBL" id="BAAAMK010000005">
    <property type="protein sequence ID" value="GAA1959912.1"/>
    <property type="molecule type" value="Genomic_DNA"/>
</dbReference>
<feature type="binding site" evidence="5">
    <location>
        <position position="170"/>
    </location>
    <ligand>
        <name>phosphoenolpyruvate</name>
        <dbReference type="ChEBI" id="CHEBI:58702"/>
    </ligand>
</feature>
<dbReference type="Proteomes" id="UP001499954">
    <property type="component" value="Unassembled WGS sequence"/>
</dbReference>
<feature type="compositionally biased region" description="Basic and acidic residues" evidence="6">
    <location>
        <begin position="233"/>
        <end position="243"/>
    </location>
</feature>
<feature type="region of interest" description="Disordered" evidence="6">
    <location>
        <begin position="222"/>
        <end position="259"/>
    </location>
</feature>